<reference evidence="2" key="1">
    <citation type="journal article" date="2014" name="Stand. Genomic Sci.">
        <title>Complete genome sequence of Burkholderia phymatum STM815(T), a broad host range and efficient nitrogen-fixing symbiont of Mimosa species.</title>
        <authorList>
            <person name="Moulin L."/>
            <person name="Klonowska A."/>
            <person name="Caroline B."/>
            <person name="Booth K."/>
            <person name="Vriezen J.A."/>
            <person name="Melkonian R."/>
            <person name="James E.K."/>
            <person name="Young J.P."/>
            <person name="Bena G."/>
            <person name="Hauser L."/>
            <person name="Land M."/>
            <person name="Kyrpides N."/>
            <person name="Bruce D."/>
            <person name="Chain P."/>
            <person name="Copeland A."/>
            <person name="Pitluck S."/>
            <person name="Woyke T."/>
            <person name="Lizotte-Waniewski M."/>
            <person name="Bristow J."/>
            <person name="Riley M."/>
        </authorList>
    </citation>
    <scope>NUCLEOTIDE SEQUENCE [LARGE SCALE GENOMIC DNA]</scope>
    <source>
        <strain evidence="2">DSM 17167 / CIP 108236 / LMG 21445 / STM815</strain>
        <plasmid evidence="2">Plasmid pBPHY01</plasmid>
    </source>
</reference>
<dbReference type="Proteomes" id="UP000001192">
    <property type="component" value="Plasmid pBPHY01"/>
</dbReference>
<gene>
    <name evidence="1" type="ordered locus">Bphy_7114</name>
</gene>
<name>B2JU62_PARP8</name>
<proteinExistence type="predicted"/>
<protein>
    <submittedName>
        <fullName evidence="1">Uncharacterized protein</fullName>
    </submittedName>
</protein>
<dbReference type="EMBL" id="CP001045">
    <property type="protein sequence ID" value="ACC76115.1"/>
    <property type="molecule type" value="Genomic_DNA"/>
</dbReference>
<dbReference type="KEGG" id="bph:Bphy_7114"/>
<dbReference type="RefSeq" id="WP_012406271.1">
    <property type="nucleotide sequence ID" value="NC_010625.1"/>
</dbReference>
<dbReference type="HOGENOM" id="CLU_2314919_0_0_4"/>
<dbReference type="AlphaFoldDB" id="B2JU62"/>
<keyword evidence="2" id="KW-1185">Reference proteome</keyword>
<keyword evidence="1" id="KW-0614">Plasmid</keyword>
<organism evidence="1 2">
    <name type="scientific">Paraburkholderia phymatum (strain DSM 17167 / CIP 108236 / LMG 21445 / STM815)</name>
    <name type="common">Burkholderia phymatum</name>
    <dbReference type="NCBI Taxonomy" id="391038"/>
    <lineage>
        <taxon>Bacteria</taxon>
        <taxon>Pseudomonadati</taxon>
        <taxon>Pseudomonadota</taxon>
        <taxon>Betaproteobacteria</taxon>
        <taxon>Burkholderiales</taxon>
        <taxon>Burkholderiaceae</taxon>
        <taxon>Paraburkholderia</taxon>
    </lineage>
</organism>
<accession>B2JU62</accession>
<sequence>MSVTHIRPVSNYENCLHVGGEHEFRITVDEMPALEGMVTPGNTVCIPYDEAHMPPTDGTWHRIARILGGKGTTFRYSLTPEGVYRVQCTIPGVDTGKAE</sequence>
<dbReference type="OrthoDB" id="9135149at2"/>
<geneLocation type="plasmid" evidence="1 2">
    <name>pBPHY01</name>
</geneLocation>
<evidence type="ECO:0000313" key="1">
    <source>
        <dbReference type="EMBL" id="ACC76115.1"/>
    </source>
</evidence>
<evidence type="ECO:0000313" key="2">
    <source>
        <dbReference type="Proteomes" id="UP000001192"/>
    </source>
</evidence>